<dbReference type="EMBL" id="JACTAM010000411">
    <property type="protein sequence ID" value="KAI2647342.1"/>
    <property type="molecule type" value="Genomic_DNA"/>
</dbReference>
<dbReference type="PANTHER" id="PTHR16477:SF5">
    <property type="entry name" value="COILED-COIL DOMAIN-CONTAINING PROTEIN 106-RELATED"/>
    <property type="match status" value="1"/>
</dbReference>
<comment type="caution">
    <text evidence="2">The sequence shown here is derived from an EMBL/GenBank/DDBJ whole genome shotgun (WGS) entry which is preliminary data.</text>
</comment>
<name>A0ABQ8L9C9_LABRO</name>
<accession>A0ABQ8L9C9</accession>
<keyword evidence="3" id="KW-1185">Reference proteome</keyword>
<feature type="region of interest" description="Disordered" evidence="1">
    <location>
        <begin position="91"/>
        <end position="155"/>
    </location>
</feature>
<feature type="compositionally biased region" description="Basic residues" evidence="1">
    <location>
        <begin position="1"/>
        <end position="11"/>
    </location>
</feature>
<evidence type="ECO:0000313" key="2">
    <source>
        <dbReference type="EMBL" id="KAI2647342.1"/>
    </source>
</evidence>
<evidence type="ECO:0000313" key="3">
    <source>
        <dbReference type="Proteomes" id="UP000830375"/>
    </source>
</evidence>
<evidence type="ECO:0000256" key="1">
    <source>
        <dbReference type="SAM" id="MobiDB-lite"/>
    </source>
</evidence>
<organism evidence="2 3">
    <name type="scientific">Labeo rohita</name>
    <name type="common">Indian major carp</name>
    <name type="synonym">Cyprinus rohita</name>
    <dbReference type="NCBI Taxonomy" id="84645"/>
    <lineage>
        <taxon>Eukaryota</taxon>
        <taxon>Metazoa</taxon>
        <taxon>Chordata</taxon>
        <taxon>Craniata</taxon>
        <taxon>Vertebrata</taxon>
        <taxon>Euteleostomi</taxon>
        <taxon>Actinopterygii</taxon>
        <taxon>Neopterygii</taxon>
        <taxon>Teleostei</taxon>
        <taxon>Ostariophysi</taxon>
        <taxon>Cypriniformes</taxon>
        <taxon>Cyprinidae</taxon>
        <taxon>Labeoninae</taxon>
        <taxon>Labeonini</taxon>
        <taxon>Labeo</taxon>
    </lineage>
</organism>
<dbReference type="Pfam" id="PF15794">
    <property type="entry name" value="CCDC106"/>
    <property type="match status" value="2"/>
</dbReference>
<feature type="region of interest" description="Disordered" evidence="1">
    <location>
        <begin position="1"/>
        <end position="67"/>
    </location>
</feature>
<dbReference type="PANTHER" id="PTHR16477">
    <property type="entry name" value="COILED-COIL DOMAIN-CONTAINING PROTEIN 106"/>
    <property type="match status" value="1"/>
</dbReference>
<gene>
    <name evidence="2" type="ORF">H4Q32_028385</name>
</gene>
<proteinExistence type="predicted"/>
<feature type="compositionally biased region" description="Low complexity" evidence="1">
    <location>
        <begin position="107"/>
        <end position="127"/>
    </location>
</feature>
<sequence>MLRKRKTKRPRTLPVLDEDSEVTKQSVDCENNPEDSCPDTVPAASCSLDRPSEREKGLQAAAEESPVDLLKRIEALEEERDFLRQTLASVCGKEKKKKKKKKDTSSESDASNSSSSSSSSSSLLSSSSEDERCRKKKSKKKKTQKIRSRSALSSATVRVVAEIQIIEPEFYRSIPQFQPQQEKLFDFAQRCSEALTNEVKASIISAKKSGKLLPIKYKFR</sequence>
<dbReference type="InterPro" id="IPR031591">
    <property type="entry name" value="CCDC106"/>
</dbReference>
<dbReference type="Proteomes" id="UP000830375">
    <property type="component" value="Unassembled WGS sequence"/>
</dbReference>
<protein>
    <submittedName>
        <fullName evidence="2">Coiled-coil domain-containing protein 106</fullName>
    </submittedName>
</protein>
<reference evidence="2 3" key="1">
    <citation type="submission" date="2022-01" db="EMBL/GenBank/DDBJ databases">
        <title>A high-quality chromosome-level genome assembly of rohu carp, Labeo rohita.</title>
        <authorList>
            <person name="Arick M.A. II"/>
            <person name="Hsu C.-Y."/>
            <person name="Magbanua Z."/>
            <person name="Pechanova O."/>
            <person name="Grover C."/>
            <person name="Miller E."/>
            <person name="Thrash A."/>
            <person name="Ezzel L."/>
            <person name="Alam S."/>
            <person name="Benzie J."/>
            <person name="Hamilton M."/>
            <person name="Karsi A."/>
            <person name="Lawrence M.L."/>
            <person name="Peterson D.G."/>
        </authorList>
    </citation>
    <scope>NUCLEOTIDE SEQUENCE [LARGE SCALE GENOMIC DNA]</scope>
    <source>
        <strain evidence="3">BAU-BD-2019</strain>
        <tissue evidence="2">Blood</tissue>
    </source>
</reference>
<feature type="compositionally biased region" description="Basic residues" evidence="1">
    <location>
        <begin position="134"/>
        <end position="148"/>
    </location>
</feature>